<evidence type="ECO:0000313" key="2">
    <source>
        <dbReference type="EMBL" id="GAQ93534.1"/>
    </source>
</evidence>
<keyword evidence="3" id="KW-1185">Reference proteome</keyword>
<organism evidence="2 3">
    <name type="scientific">Klebsormidium nitens</name>
    <name type="common">Green alga</name>
    <name type="synonym">Ulothrix nitens</name>
    <dbReference type="NCBI Taxonomy" id="105231"/>
    <lineage>
        <taxon>Eukaryota</taxon>
        <taxon>Viridiplantae</taxon>
        <taxon>Streptophyta</taxon>
        <taxon>Klebsormidiophyceae</taxon>
        <taxon>Klebsormidiales</taxon>
        <taxon>Klebsormidiaceae</taxon>
        <taxon>Klebsormidium</taxon>
    </lineage>
</organism>
<dbReference type="OMA" id="DECLMST"/>
<proteinExistence type="predicted"/>
<keyword evidence="1" id="KW-0175">Coiled coil</keyword>
<feature type="coiled-coil region" evidence="1">
    <location>
        <begin position="3"/>
        <end position="171"/>
    </location>
</feature>
<gene>
    <name evidence="2" type="ORF">KFL_016270010</name>
</gene>
<evidence type="ECO:0000256" key="1">
    <source>
        <dbReference type="SAM" id="Coils"/>
    </source>
</evidence>
<evidence type="ECO:0000313" key="3">
    <source>
        <dbReference type="Proteomes" id="UP000054558"/>
    </source>
</evidence>
<reference evidence="2 3" key="1">
    <citation type="journal article" date="2014" name="Nat. Commun.">
        <title>Klebsormidium flaccidum genome reveals primary factors for plant terrestrial adaptation.</title>
        <authorList>
            <person name="Hori K."/>
            <person name="Maruyama F."/>
            <person name="Fujisawa T."/>
            <person name="Togashi T."/>
            <person name="Yamamoto N."/>
            <person name="Seo M."/>
            <person name="Sato S."/>
            <person name="Yamada T."/>
            <person name="Mori H."/>
            <person name="Tajima N."/>
            <person name="Moriyama T."/>
            <person name="Ikeuchi M."/>
            <person name="Watanabe M."/>
            <person name="Wada H."/>
            <person name="Kobayashi K."/>
            <person name="Saito M."/>
            <person name="Masuda T."/>
            <person name="Sasaki-Sekimoto Y."/>
            <person name="Mashiguchi K."/>
            <person name="Awai K."/>
            <person name="Shimojima M."/>
            <person name="Masuda S."/>
            <person name="Iwai M."/>
            <person name="Nobusawa T."/>
            <person name="Narise T."/>
            <person name="Kondo S."/>
            <person name="Saito H."/>
            <person name="Sato R."/>
            <person name="Murakawa M."/>
            <person name="Ihara Y."/>
            <person name="Oshima-Yamada Y."/>
            <person name="Ohtaka K."/>
            <person name="Satoh M."/>
            <person name="Sonobe K."/>
            <person name="Ishii M."/>
            <person name="Ohtani R."/>
            <person name="Kanamori-Sato M."/>
            <person name="Honoki R."/>
            <person name="Miyazaki D."/>
            <person name="Mochizuki H."/>
            <person name="Umetsu J."/>
            <person name="Higashi K."/>
            <person name="Shibata D."/>
            <person name="Kamiya Y."/>
            <person name="Sato N."/>
            <person name="Nakamura Y."/>
            <person name="Tabata S."/>
            <person name="Ida S."/>
            <person name="Kurokawa K."/>
            <person name="Ohta H."/>
        </authorList>
    </citation>
    <scope>NUCLEOTIDE SEQUENCE [LARGE SCALE GENOMIC DNA]</scope>
    <source>
        <strain evidence="2 3">NIES-2285</strain>
    </source>
</reference>
<accession>A0A1Y1IS85</accession>
<feature type="non-terminal residue" evidence="2">
    <location>
        <position position="388"/>
    </location>
</feature>
<dbReference type="EMBL" id="DF238576">
    <property type="protein sequence ID" value="GAQ93534.1"/>
    <property type="molecule type" value="Genomic_DNA"/>
</dbReference>
<dbReference type="Proteomes" id="UP000054558">
    <property type="component" value="Unassembled WGS sequence"/>
</dbReference>
<protein>
    <submittedName>
        <fullName evidence="2">Uncharacterized protein</fullName>
    </submittedName>
</protein>
<name>A0A1Y1IS85_KLENI</name>
<dbReference type="AlphaFoldDB" id="A0A1Y1IS85"/>
<feature type="coiled-coil region" evidence="1">
    <location>
        <begin position="196"/>
        <end position="301"/>
    </location>
</feature>
<sequence length="388" mass="41899">MTVAQLTADVERFRAALSRAEVRNRELEAQLAEVQSQLAASRTDSRLDTEGLTKAVAAAQARQVAAEERAATLEDELRTATQAGQIAPAQEVQLSELGARVQQLESALQQHAAALRASEARERLTADTLQQALAGKEEQLAGVSKEAESLLEALRVTVDDAEKEREVIRKLGKVEGRLHEERKKSARARDASAARVAELLTKVAAVEDENAEVKRELEGRIGERETAAAEARARIALLEDESARWRRGIAEKTATGKRAAAEAGAEIAALKQTNGRLTRELKEAQGVVPEALLQIEKLEGQLAARGVEVEKSSGSEEKAAAEASETIATLKAELAGRAAEAERLSEERTAWVEELEGRKSAMNAHESAGVAWEKETADKEKEICALTV</sequence>